<evidence type="ECO:0000256" key="1">
    <source>
        <dbReference type="ARBA" id="ARBA00004196"/>
    </source>
</evidence>
<sequence>MGGIKSHRIGDSSMISTRRVFQVASVRRRFLLTLLILVLTIVAVFGLVKTRPRPQAEFSAVVLSRVEVIEAVQRALQPQLQLTGMLQPWQLARLGFEVKGELLERRVEPGQRVRQGELLLRLDDADYRDALTEARAQLRETRAGIERDQRLLKLAQQQRQLAEREFKRLERLGQDSLASGSTRDSARQQLLKLESDAVRLSFGIDSGTARLAKQQAAAARAERNLQRSQLLAPFDGRVNRVEVEVGDYLQPASLVVELIRDDYLELSLEVSTDIAAVLRLGQSLAVELPDGPRQAELVALQPVPDARTHTHPIRLKLPGAGLLPGMLGRVALPLRSYSDAILVPVSALLREAGQAWLFVVNEGRLERRAVEAGIVDQGWQLIEAGLQPGELVVARDVEVLSDGLAVETERLELAP</sequence>
<reference evidence="7" key="1">
    <citation type="journal article" date="2011" name="ISME J.">
        <title>The endosymbionts of the deep-sea tubeworms Riftia pachyptila and Tevnia jerichonana share an identical physiology as revealed by proteogenomic analyses.</title>
        <authorList>
            <person name="Gardebrecht A."/>
            <person name="Markert S."/>
            <person name="Felbeck H."/>
            <person name="Thuermer A."/>
            <person name="Albrecht D."/>
            <person name="Wollherr A."/>
            <person name="Kabisch J."/>
            <person name="Lehmann R."/>
            <person name="Daniel R."/>
            <person name="Liesegang H."/>
            <person name="Hecker M."/>
            <person name="Sievert S.M."/>
            <person name="Schweder T."/>
        </authorList>
    </citation>
    <scope>NUCLEOTIDE SEQUENCE [LARGE SCALE GENOMIC DNA]</scope>
</reference>
<comment type="subcellular location">
    <subcellularLocation>
        <location evidence="1">Cell envelope</location>
    </subcellularLocation>
</comment>
<protein>
    <submittedName>
        <fullName evidence="7">Putative RND efflux membrane fusion protein</fullName>
    </submittedName>
</protein>
<keyword evidence="4" id="KW-0175">Coiled coil</keyword>
<dbReference type="SUPFAM" id="SSF111369">
    <property type="entry name" value="HlyD-like secretion proteins"/>
    <property type="match status" value="1"/>
</dbReference>
<organism evidence="7 8">
    <name type="scientific">endosymbiont of Riftia pachyptila</name>
    <name type="common">vent Ph05</name>
    <dbReference type="NCBI Taxonomy" id="1048808"/>
    <lineage>
        <taxon>Bacteria</taxon>
        <taxon>Pseudomonadati</taxon>
        <taxon>Pseudomonadota</taxon>
        <taxon>Gammaproteobacteria</taxon>
        <taxon>sulfur-oxidizing symbionts</taxon>
    </lineage>
</organism>
<name>G2D9F9_9GAMM</name>
<evidence type="ECO:0000313" key="7">
    <source>
        <dbReference type="EMBL" id="EGV52743.1"/>
    </source>
</evidence>
<dbReference type="PANTHER" id="PTHR30469:SF15">
    <property type="entry name" value="HLYD FAMILY OF SECRETION PROTEINS"/>
    <property type="match status" value="1"/>
</dbReference>
<dbReference type="GO" id="GO:0015562">
    <property type="term" value="F:efflux transmembrane transporter activity"/>
    <property type="evidence" value="ECO:0007669"/>
    <property type="project" value="TreeGrafter"/>
</dbReference>
<dbReference type="AlphaFoldDB" id="G2D9F9"/>
<feature type="coiled-coil region" evidence="4">
    <location>
        <begin position="128"/>
        <end position="172"/>
    </location>
</feature>
<dbReference type="NCBIfam" id="TIGR01730">
    <property type="entry name" value="RND_mfp"/>
    <property type="match status" value="1"/>
</dbReference>
<dbReference type="PANTHER" id="PTHR30469">
    <property type="entry name" value="MULTIDRUG RESISTANCE PROTEIN MDTA"/>
    <property type="match status" value="1"/>
</dbReference>
<evidence type="ECO:0000259" key="6">
    <source>
        <dbReference type="Pfam" id="PF25967"/>
    </source>
</evidence>
<evidence type="ECO:0000313" key="8">
    <source>
        <dbReference type="Proteomes" id="UP000004491"/>
    </source>
</evidence>
<proteinExistence type="inferred from homology"/>
<keyword evidence="3" id="KW-0813">Transport</keyword>
<evidence type="ECO:0000256" key="2">
    <source>
        <dbReference type="ARBA" id="ARBA00009477"/>
    </source>
</evidence>
<accession>G2D9F9</accession>
<keyword evidence="8" id="KW-1185">Reference proteome</keyword>
<comment type="similarity">
    <text evidence="2">Belongs to the membrane fusion protein (MFP) (TC 8.A.1) family.</text>
</comment>
<comment type="caution">
    <text evidence="7">The sequence shown here is derived from an EMBL/GenBank/DDBJ whole genome shotgun (WGS) entry which is preliminary data.</text>
</comment>
<feature type="domain" description="Multidrug resistance protein MdtA-like C-terminal permuted SH3" evidence="6">
    <location>
        <begin position="339"/>
        <end position="394"/>
    </location>
</feature>
<evidence type="ECO:0000256" key="4">
    <source>
        <dbReference type="SAM" id="Coils"/>
    </source>
</evidence>
<dbReference type="InterPro" id="IPR058627">
    <property type="entry name" value="MdtA-like_C"/>
</dbReference>
<dbReference type="Gene3D" id="2.40.30.170">
    <property type="match status" value="1"/>
</dbReference>
<dbReference type="InterPro" id="IPR006143">
    <property type="entry name" value="RND_pump_MFP"/>
</dbReference>
<dbReference type="Gene3D" id="1.10.287.470">
    <property type="entry name" value="Helix hairpin bin"/>
    <property type="match status" value="1"/>
</dbReference>
<dbReference type="GO" id="GO:1990281">
    <property type="term" value="C:efflux pump complex"/>
    <property type="evidence" value="ECO:0007669"/>
    <property type="project" value="TreeGrafter"/>
</dbReference>
<dbReference type="Pfam" id="PF25917">
    <property type="entry name" value="BSH_RND"/>
    <property type="match status" value="1"/>
</dbReference>
<dbReference type="PATRIC" id="fig|1048808.3.peg.188"/>
<dbReference type="Proteomes" id="UP000004491">
    <property type="component" value="Unassembled WGS sequence"/>
</dbReference>
<evidence type="ECO:0000256" key="3">
    <source>
        <dbReference type="ARBA" id="ARBA00022448"/>
    </source>
</evidence>
<dbReference type="InterPro" id="IPR058625">
    <property type="entry name" value="MdtA-like_BSH"/>
</dbReference>
<dbReference type="Gene3D" id="2.40.420.20">
    <property type="match status" value="1"/>
</dbReference>
<gene>
    <name evidence="7" type="ORF">Rifp1Sym_ac00300</name>
</gene>
<evidence type="ECO:0000259" key="5">
    <source>
        <dbReference type="Pfam" id="PF25917"/>
    </source>
</evidence>
<dbReference type="EMBL" id="AFOC01000003">
    <property type="protein sequence ID" value="EGV52743.1"/>
    <property type="molecule type" value="Genomic_DNA"/>
</dbReference>
<feature type="domain" description="Multidrug resistance protein MdtA-like barrel-sandwich hybrid" evidence="5">
    <location>
        <begin position="95"/>
        <end position="251"/>
    </location>
</feature>
<dbReference type="Gene3D" id="2.40.50.100">
    <property type="match status" value="1"/>
</dbReference>
<dbReference type="Pfam" id="PF25967">
    <property type="entry name" value="RND-MFP_C"/>
    <property type="match status" value="1"/>
</dbReference>